<organism evidence="3 4">
    <name type="scientific">Paenibacillus roseus</name>
    <dbReference type="NCBI Taxonomy" id="2798579"/>
    <lineage>
        <taxon>Bacteria</taxon>
        <taxon>Bacillati</taxon>
        <taxon>Bacillota</taxon>
        <taxon>Bacilli</taxon>
        <taxon>Bacillales</taxon>
        <taxon>Paenibacillaceae</taxon>
        <taxon>Paenibacillus</taxon>
    </lineage>
</organism>
<proteinExistence type="predicted"/>
<feature type="chain" id="PRO_5038407884" evidence="1">
    <location>
        <begin position="20"/>
        <end position="125"/>
    </location>
</feature>
<dbReference type="PROSITE" id="PS51257">
    <property type="entry name" value="PROKAR_LIPOPROTEIN"/>
    <property type="match status" value="1"/>
</dbReference>
<dbReference type="AlphaFoldDB" id="A0A934J337"/>
<protein>
    <submittedName>
        <fullName evidence="3">Cupredoxin domain-containing protein</fullName>
    </submittedName>
</protein>
<dbReference type="InterPro" id="IPR028096">
    <property type="entry name" value="EfeO_Cupredoxin"/>
</dbReference>
<evidence type="ECO:0000313" key="4">
    <source>
        <dbReference type="Proteomes" id="UP000640274"/>
    </source>
</evidence>
<evidence type="ECO:0000313" key="3">
    <source>
        <dbReference type="EMBL" id="MBJ6363871.1"/>
    </source>
</evidence>
<name>A0A934J337_9BACL</name>
<feature type="domain" description="EfeO-type cupredoxin-like" evidence="2">
    <location>
        <begin position="25"/>
        <end position="124"/>
    </location>
</feature>
<sequence length="125" mass="13515">MNKKLFFFSAIIAMMLVLAACGNKAGEQANNSSAAEDTAGQAIVISAKNYEFDQKEYRVKKGEPVKISLKNTSGTHGIEISNLNIKVTQKKPQTVTINEPGTYEIHCNIPCGSGHANMKATLIVE</sequence>
<dbReference type="InterPro" id="IPR008972">
    <property type="entry name" value="Cupredoxin"/>
</dbReference>
<feature type="signal peptide" evidence="1">
    <location>
        <begin position="1"/>
        <end position="19"/>
    </location>
</feature>
<dbReference type="EMBL" id="JAELUP010000107">
    <property type="protein sequence ID" value="MBJ6363871.1"/>
    <property type="molecule type" value="Genomic_DNA"/>
</dbReference>
<comment type="caution">
    <text evidence="3">The sequence shown here is derived from an EMBL/GenBank/DDBJ whole genome shotgun (WGS) entry which is preliminary data.</text>
</comment>
<keyword evidence="4" id="KW-1185">Reference proteome</keyword>
<dbReference type="RefSeq" id="WP_199021468.1">
    <property type="nucleotide sequence ID" value="NZ_JAELUP010000107.1"/>
</dbReference>
<accession>A0A934J337</accession>
<dbReference type="Proteomes" id="UP000640274">
    <property type="component" value="Unassembled WGS sequence"/>
</dbReference>
<dbReference type="SUPFAM" id="SSF49503">
    <property type="entry name" value="Cupredoxins"/>
    <property type="match status" value="1"/>
</dbReference>
<dbReference type="Gene3D" id="2.60.40.420">
    <property type="entry name" value="Cupredoxins - blue copper proteins"/>
    <property type="match status" value="1"/>
</dbReference>
<evidence type="ECO:0000256" key="1">
    <source>
        <dbReference type="SAM" id="SignalP"/>
    </source>
</evidence>
<evidence type="ECO:0000259" key="2">
    <source>
        <dbReference type="Pfam" id="PF13473"/>
    </source>
</evidence>
<keyword evidence="1" id="KW-0732">Signal</keyword>
<gene>
    <name evidence="3" type="ORF">JFN88_21900</name>
</gene>
<reference evidence="3" key="1">
    <citation type="submission" date="2020-12" db="EMBL/GenBank/DDBJ databases">
        <authorList>
            <person name="Huq M.A."/>
        </authorList>
    </citation>
    <scope>NUCLEOTIDE SEQUENCE</scope>
    <source>
        <strain evidence="3">MAHUQ-46</strain>
    </source>
</reference>
<dbReference type="Pfam" id="PF13473">
    <property type="entry name" value="Cupredoxin_1"/>
    <property type="match status" value="1"/>
</dbReference>